<reference evidence="2" key="1">
    <citation type="submission" date="2023-10" db="EMBL/GenBank/DDBJ databases">
        <authorList>
            <person name="Chen Y."/>
            <person name="Shah S."/>
            <person name="Dougan E. K."/>
            <person name="Thang M."/>
            <person name="Chan C."/>
        </authorList>
    </citation>
    <scope>NUCLEOTIDE SEQUENCE [LARGE SCALE GENOMIC DNA]</scope>
</reference>
<keyword evidence="3" id="KW-1185">Reference proteome</keyword>
<comment type="caution">
    <text evidence="2">The sequence shown here is derived from an EMBL/GenBank/DDBJ whole genome shotgun (WGS) entry which is preliminary data.</text>
</comment>
<protein>
    <submittedName>
        <fullName evidence="2">Uncharacterized protein</fullName>
    </submittedName>
</protein>
<gene>
    <name evidence="2" type="ORF">PCOR1329_LOCUS44897</name>
</gene>
<accession>A0ABN9U3J7</accession>
<name>A0ABN9U3J7_9DINO</name>
<evidence type="ECO:0000256" key="1">
    <source>
        <dbReference type="SAM" id="MobiDB-lite"/>
    </source>
</evidence>
<dbReference type="EMBL" id="CAUYUJ010015394">
    <property type="protein sequence ID" value="CAK0853423.1"/>
    <property type="molecule type" value="Genomic_DNA"/>
</dbReference>
<sequence length="120" mass="12262">MAPQRPKDVPCLGKSARRSTRPPRQDAIVQRAREKVGTEEGCAPLGGDSERFVAECYTAPAPPAHATASAVALAALSTGGAATGYAASMPYAISTATVGGGLRRRHGSARGCPLTSSRRG</sequence>
<organism evidence="2 3">
    <name type="scientific">Prorocentrum cordatum</name>
    <dbReference type="NCBI Taxonomy" id="2364126"/>
    <lineage>
        <taxon>Eukaryota</taxon>
        <taxon>Sar</taxon>
        <taxon>Alveolata</taxon>
        <taxon>Dinophyceae</taxon>
        <taxon>Prorocentrales</taxon>
        <taxon>Prorocentraceae</taxon>
        <taxon>Prorocentrum</taxon>
    </lineage>
</organism>
<dbReference type="Proteomes" id="UP001189429">
    <property type="component" value="Unassembled WGS sequence"/>
</dbReference>
<feature type="region of interest" description="Disordered" evidence="1">
    <location>
        <begin position="1"/>
        <end position="44"/>
    </location>
</feature>
<evidence type="ECO:0000313" key="2">
    <source>
        <dbReference type="EMBL" id="CAK0853423.1"/>
    </source>
</evidence>
<proteinExistence type="predicted"/>
<feature type="region of interest" description="Disordered" evidence="1">
    <location>
        <begin position="101"/>
        <end position="120"/>
    </location>
</feature>
<evidence type="ECO:0000313" key="3">
    <source>
        <dbReference type="Proteomes" id="UP001189429"/>
    </source>
</evidence>